<organism evidence="1 2">
    <name type="scientific">Araneus ventricosus</name>
    <name type="common">Orbweaver spider</name>
    <name type="synonym">Epeira ventricosa</name>
    <dbReference type="NCBI Taxonomy" id="182803"/>
    <lineage>
        <taxon>Eukaryota</taxon>
        <taxon>Metazoa</taxon>
        <taxon>Ecdysozoa</taxon>
        <taxon>Arthropoda</taxon>
        <taxon>Chelicerata</taxon>
        <taxon>Arachnida</taxon>
        <taxon>Araneae</taxon>
        <taxon>Araneomorphae</taxon>
        <taxon>Entelegynae</taxon>
        <taxon>Araneoidea</taxon>
        <taxon>Araneidae</taxon>
        <taxon>Araneus</taxon>
    </lineage>
</organism>
<keyword evidence="2" id="KW-1185">Reference proteome</keyword>
<proteinExistence type="predicted"/>
<dbReference type="Proteomes" id="UP000499080">
    <property type="component" value="Unassembled WGS sequence"/>
</dbReference>
<reference evidence="1 2" key="1">
    <citation type="journal article" date="2019" name="Sci. Rep.">
        <title>Orb-weaving spider Araneus ventricosus genome elucidates the spidroin gene catalogue.</title>
        <authorList>
            <person name="Kono N."/>
            <person name="Nakamura H."/>
            <person name="Ohtoshi R."/>
            <person name="Moran D.A.P."/>
            <person name="Shinohara A."/>
            <person name="Yoshida Y."/>
            <person name="Fujiwara M."/>
            <person name="Mori M."/>
            <person name="Tomita M."/>
            <person name="Arakawa K."/>
        </authorList>
    </citation>
    <scope>NUCLEOTIDE SEQUENCE [LARGE SCALE GENOMIC DNA]</scope>
</reference>
<accession>A0A4Y2HGP3</accession>
<sequence length="107" mass="12624">MVRVFFTTENVAKRAQAREEATLASSFKLFTQDEFARTLLHNEVPKYYTWNNGNKTWQRRKRGKIALEQAEIRSSDALGRVCTVHPIHKRISKKLCLFLSYKVYWSI</sequence>
<comment type="caution">
    <text evidence="1">The sequence shown here is derived from an EMBL/GenBank/DDBJ whole genome shotgun (WGS) entry which is preliminary data.</text>
</comment>
<gene>
    <name evidence="1" type="ORF">AVEN_166682_1</name>
</gene>
<dbReference type="AlphaFoldDB" id="A0A4Y2HGP3"/>
<name>A0A4Y2HGP3_ARAVE</name>
<dbReference type="OrthoDB" id="8121869at2759"/>
<evidence type="ECO:0000313" key="2">
    <source>
        <dbReference type="Proteomes" id="UP000499080"/>
    </source>
</evidence>
<dbReference type="EMBL" id="BGPR01001929">
    <property type="protein sequence ID" value="GBM64439.1"/>
    <property type="molecule type" value="Genomic_DNA"/>
</dbReference>
<evidence type="ECO:0000313" key="1">
    <source>
        <dbReference type="EMBL" id="GBM64439.1"/>
    </source>
</evidence>
<protein>
    <submittedName>
        <fullName evidence="1">Uncharacterized protein</fullName>
    </submittedName>
</protein>